<gene>
    <name evidence="3" type="ORF">SADUNF_Sadunf16G0051000</name>
</gene>
<dbReference type="InterPro" id="IPR057670">
    <property type="entry name" value="SH3_retrovirus"/>
</dbReference>
<organism evidence="3 4">
    <name type="scientific">Salix dunnii</name>
    <dbReference type="NCBI Taxonomy" id="1413687"/>
    <lineage>
        <taxon>Eukaryota</taxon>
        <taxon>Viridiplantae</taxon>
        <taxon>Streptophyta</taxon>
        <taxon>Embryophyta</taxon>
        <taxon>Tracheophyta</taxon>
        <taxon>Spermatophyta</taxon>
        <taxon>Magnoliopsida</taxon>
        <taxon>eudicotyledons</taxon>
        <taxon>Gunneridae</taxon>
        <taxon>Pentapetalae</taxon>
        <taxon>rosids</taxon>
        <taxon>fabids</taxon>
        <taxon>Malpighiales</taxon>
        <taxon>Salicaceae</taxon>
        <taxon>Saliceae</taxon>
        <taxon>Salix</taxon>
    </lineage>
</organism>
<feature type="domain" description="Retroviral polymerase SH3-like" evidence="2">
    <location>
        <begin position="342"/>
        <end position="401"/>
    </location>
</feature>
<dbReference type="EMBL" id="JADGMS010000016">
    <property type="protein sequence ID" value="KAF9664755.1"/>
    <property type="molecule type" value="Genomic_DNA"/>
</dbReference>
<feature type="compositionally biased region" description="Low complexity" evidence="1">
    <location>
        <begin position="453"/>
        <end position="467"/>
    </location>
</feature>
<protein>
    <recommendedName>
        <fullName evidence="2">Retroviral polymerase SH3-like domain-containing protein</fullName>
    </recommendedName>
</protein>
<feature type="region of interest" description="Disordered" evidence="1">
    <location>
        <begin position="441"/>
        <end position="467"/>
    </location>
</feature>
<dbReference type="Proteomes" id="UP000657918">
    <property type="component" value="Chromosome 16"/>
</dbReference>
<evidence type="ECO:0000313" key="4">
    <source>
        <dbReference type="Proteomes" id="UP000657918"/>
    </source>
</evidence>
<dbReference type="Pfam" id="PF25597">
    <property type="entry name" value="SH3_retrovirus"/>
    <property type="match status" value="1"/>
</dbReference>
<reference evidence="3 4" key="1">
    <citation type="submission" date="2020-10" db="EMBL/GenBank/DDBJ databases">
        <title>Plant Genome Project.</title>
        <authorList>
            <person name="Zhang R.-G."/>
        </authorList>
    </citation>
    <scope>NUCLEOTIDE SEQUENCE [LARGE SCALE GENOMIC DNA]</scope>
    <source>
        <strain evidence="3">FAFU-HL-1</strain>
        <tissue evidence="3">Leaf</tissue>
    </source>
</reference>
<evidence type="ECO:0000259" key="2">
    <source>
        <dbReference type="Pfam" id="PF25597"/>
    </source>
</evidence>
<dbReference type="PANTHER" id="PTHR47481">
    <property type="match status" value="1"/>
</dbReference>
<accession>A0A835J763</accession>
<evidence type="ECO:0000313" key="3">
    <source>
        <dbReference type="EMBL" id="KAF9664755.1"/>
    </source>
</evidence>
<dbReference type="OrthoDB" id="1938465at2759"/>
<dbReference type="AlphaFoldDB" id="A0A835J763"/>
<evidence type="ECO:0000256" key="1">
    <source>
        <dbReference type="SAM" id="MobiDB-lite"/>
    </source>
</evidence>
<keyword evidence="4" id="KW-1185">Reference proteome</keyword>
<comment type="caution">
    <text evidence="3">The sequence shown here is derived from an EMBL/GenBank/DDBJ whole genome shotgun (WGS) entry which is preliminary data.</text>
</comment>
<dbReference type="PANTHER" id="PTHR47481:SF14">
    <property type="entry name" value="RETROTRANSPOSON COPIA-LIKE N-TERMINAL DOMAIN-CONTAINING PROTEIN"/>
    <property type="match status" value="1"/>
</dbReference>
<sequence length="551" mass="60707">MTTPTSSSSFVSVTSSSLPISLAALTNNFSTHLNADNYLLWRDQITPLLICNDLYGHIDGTGGIKNTLSSTTCAEVLVKHVAKDVWDTLETLFHQQTLSRVDILHDTLLDTYKNDMSIEAYLVKIKGIANKLAAINQPIPDSELNSMRDFLFMNKILSVFVDMQLHHWLHSHIMLWLLNSIISPCAILIMELFVAQINQGKLGDIGATNHMASNNDLMQQLLPFTGTIGVYVGNGESLFISHIGDVIKDLATEVTLLKGPVKDNLYPIPAHALSTSFHKLSYNSAIAHTAKTALCSTWHRRLGNPGSKILQQLPTLVLSGRSPYEALFRTRPNYTFLRTFGCSCYPFLGDYGQDKLTPKSRRCIFIRYSTIHRGYHYLDSSSGCIFISRHVVFNETEFPYGLNYVVPPTVSQSAAYQSPATTKSPLAIAFEPLLSHSPSMIDPPAASTHQMEPSPSAAPTIAPTPQSTSTVDIFPAISSNAYVPLNQSDILSPTPPPAPIISNHHPMINRAKDGIRKPRALCARCPDTRLSTMGHCVFHGQNLWPLASARI</sequence>
<proteinExistence type="predicted"/>
<name>A0A835J763_9ROSI</name>